<dbReference type="InterPro" id="IPR052367">
    <property type="entry name" value="Thiosulfate_ST/Rhodanese-like"/>
</dbReference>
<keyword evidence="3" id="KW-1185">Reference proteome</keyword>
<dbReference type="STRING" id="2711.A0A067FVK3"/>
<dbReference type="PROSITE" id="PS50206">
    <property type="entry name" value="RHODANESE_3"/>
    <property type="match status" value="1"/>
</dbReference>
<feature type="domain" description="Rhodanese" evidence="1">
    <location>
        <begin position="84"/>
        <end position="160"/>
    </location>
</feature>
<dbReference type="Proteomes" id="UP000027120">
    <property type="component" value="Unassembled WGS sequence"/>
</dbReference>
<dbReference type="AlphaFoldDB" id="A0A067FVK3"/>
<dbReference type="SMR" id="A0A067FVK3"/>
<dbReference type="PANTHER" id="PTHR45431:SF3">
    <property type="entry name" value="RHODANESE-LIKE DOMAIN-CONTAINING PROTEIN 15, CHLOROPLASTIC"/>
    <property type="match status" value="1"/>
</dbReference>
<evidence type="ECO:0000313" key="2">
    <source>
        <dbReference type="EMBL" id="KDO71383.1"/>
    </source>
</evidence>
<dbReference type="InterPro" id="IPR036873">
    <property type="entry name" value="Rhodanese-like_dom_sf"/>
</dbReference>
<dbReference type="SUPFAM" id="SSF52821">
    <property type="entry name" value="Rhodanese/Cell cycle control phosphatase"/>
    <property type="match status" value="1"/>
</dbReference>
<proteinExistence type="predicted"/>
<dbReference type="Gene3D" id="3.40.250.10">
    <property type="entry name" value="Rhodanese-like domain"/>
    <property type="match status" value="1"/>
</dbReference>
<dbReference type="SMART" id="SM00450">
    <property type="entry name" value="RHOD"/>
    <property type="match status" value="1"/>
</dbReference>
<evidence type="ECO:0000259" key="1">
    <source>
        <dbReference type="PROSITE" id="PS50206"/>
    </source>
</evidence>
<dbReference type="Pfam" id="PF00581">
    <property type="entry name" value="Rhodanese"/>
    <property type="match status" value="1"/>
</dbReference>
<evidence type="ECO:0000313" key="3">
    <source>
        <dbReference type="Proteomes" id="UP000027120"/>
    </source>
</evidence>
<dbReference type="PANTHER" id="PTHR45431">
    <property type="entry name" value="RHODANESE-LIKE DOMAIN-CONTAINING PROTEIN 15, CHLOROPLASTIC"/>
    <property type="match status" value="1"/>
</dbReference>
<dbReference type="eggNOG" id="ENOG502SYSG">
    <property type="taxonomic scope" value="Eukaryota"/>
</dbReference>
<dbReference type="CDD" id="cd00158">
    <property type="entry name" value="RHOD"/>
    <property type="match status" value="1"/>
</dbReference>
<name>A0A067FVK3_CITSI</name>
<gene>
    <name evidence="2" type="ORF">CISIN_1g029759mg</name>
</gene>
<protein>
    <recommendedName>
        <fullName evidence="1">Rhodanese domain-containing protein</fullName>
    </recommendedName>
</protein>
<organism evidence="2 3">
    <name type="scientific">Citrus sinensis</name>
    <name type="common">Sweet orange</name>
    <name type="synonym">Citrus aurantium var. sinensis</name>
    <dbReference type="NCBI Taxonomy" id="2711"/>
    <lineage>
        <taxon>Eukaryota</taxon>
        <taxon>Viridiplantae</taxon>
        <taxon>Streptophyta</taxon>
        <taxon>Embryophyta</taxon>
        <taxon>Tracheophyta</taxon>
        <taxon>Spermatophyta</taxon>
        <taxon>Magnoliopsida</taxon>
        <taxon>eudicotyledons</taxon>
        <taxon>Gunneridae</taxon>
        <taxon>Pentapetalae</taxon>
        <taxon>rosids</taxon>
        <taxon>malvids</taxon>
        <taxon>Sapindales</taxon>
        <taxon>Rutaceae</taxon>
        <taxon>Aurantioideae</taxon>
        <taxon>Citrus</taxon>
    </lineage>
</organism>
<dbReference type="InterPro" id="IPR001763">
    <property type="entry name" value="Rhodanese-like_dom"/>
</dbReference>
<reference evidence="2 3" key="1">
    <citation type="submission" date="2014-04" db="EMBL/GenBank/DDBJ databases">
        <authorList>
            <consortium name="International Citrus Genome Consortium"/>
            <person name="Gmitter F."/>
            <person name="Chen C."/>
            <person name="Farmerie W."/>
            <person name="Harkins T."/>
            <person name="Desany B."/>
            <person name="Mohiuddin M."/>
            <person name="Kodira C."/>
            <person name="Borodovsky M."/>
            <person name="Lomsadze A."/>
            <person name="Burns P."/>
            <person name="Jenkins J."/>
            <person name="Prochnik S."/>
            <person name="Shu S."/>
            <person name="Chapman J."/>
            <person name="Pitluck S."/>
            <person name="Schmutz J."/>
            <person name="Rokhsar D."/>
        </authorList>
    </citation>
    <scope>NUCLEOTIDE SEQUENCE</scope>
</reference>
<sequence>MEATSLISLSSFAAGASSLPPVLCPHGNNRRGLLSLTVDQQRCDNIGFISSKILSFCPKASLRGNLEAVGVPTSVPVRVAHELLQAGHRYLDVRTPEEFSAGHATGAINVPYMYRVGSGMTKNLKFVEEVSTRFRKHDEIIVGCQSGKRSMMAATDLLNAVSTHANYPSKPLTWFLSNQLLTEEKLKS</sequence>
<accession>A0A067FVK3</accession>
<dbReference type="EMBL" id="KK784889">
    <property type="protein sequence ID" value="KDO71383.1"/>
    <property type="molecule type" value="Genomic_DNA"/>
</dbReference>